<name>A0AAV1ZQM5_9ARAC</name>
<evidence type="ECO:0000313" key="1">
    <source>
        <dbReference type="EMBL" id="CAL1272699.1"/>
    </source>
</evidence>
<sequence length="66" mass="7651">MKAIFLIFIRIRIGVKINAGFSEFVYLEITRENAHSPLREFGMLDRLGLFSRGFLSFYAALNMQGY</sequence>
<evidence type="ECO:0000313" key="2">
    <source>
        <dbReference type="Proteomes" id="UP001497382"/>
    </source>
</evidence>
<proteinExistence type="predicted"/>
<gene>
    <name evidence="1" type="ORF">LARSCL_LOCUS6535</name>
</gene>
<dbReference type="AlphaFoldDB" id="A0AAV1ZQM5"/>
<organism evidence="1 2">
    <name type="scientific">Larinioides sclopetarius</name>
    <dbReference type="NCBI Taxonomy" id="280406"/>
    <lineage>
        <taxon>Eukaryota</taxon>
        <taxon>Metazoa</taxon>
        <taxon>Ecdysozoa</taxon>
        <taxon>Arthropoda</taxon>
        <taxon>Chelicerata</taxon>
        <taxon>Arachnida</taxon>
        <taxon>Araneae</taxon>
        <taxon>Araneomorphae</taxon>
        <taxon>Entelegynae</taxon>
        <taxon>Araneoidea</taxon>
        <taxon>Araneidae</taxon>
        <taxon>Larinioides</taxon>
    </lineage>
</organism>
<accession>A0AAV1ZQM5</accession>
<dbReference type="EMBL" id="CAXIEN010000063">
    <property type="protein sequence ID" value="CAL1272699.1"/>
    <property type="molecule type" value="Genomic_DNA"/>
</dbReference>
<reference evidence="1 2" key="1">
    <citation type="submission" date="2024-04" db="EMBL/GenBank/DDBJ databases">
        <authorList>
            <person name="Rising A."/>
            <person name="Reimegard J."/>
            <person name="Sonavane S."/>
            <person name="Akerstrom W."/>
            <person name="Nylinder S."/>
            <person name="Hedman E."/>
            <person name="Kallberg Y."/>
        </authorList>
    </citation>
    <scope>NUCLEOTIDE SEQUENCE [LARGE SCALE GENOMIC DNA]</scope>
</reference>
<dbReference type="Proteomes" id="UP001497382">
    <property type="component" value="Unassembled WGS sequence"/>
</dbReference>
<protein>
    <submittedName>
        <fullName evidence="1">Uncharacterized protein</fullName>
    </submittedName>
</protein>
<keyword evidence="2" id="KW-1185">Reference proteome</keyword>
<comment type="caution">
    <text evidence="1">The sequence shown here is derived from an EMBL/GenBank/DDBJ whole genome shotgun (WGS) entry which is preliminary data.</text>
</comment>